<dbReference type="Pfam" id="PF02361">
    <property type="entry name" value="CbiQ"/>
    <property type="match status" value="1"/>
</dbReference>
<dbReference type="AlphaFoldDB" id="A0AAU7PJ06"/>
<feature type="transmembrane region" description="Helical" evidence="5">
    <location>
        <begin position="26"/>
        <end position="55"/>
    </location>
</feature>
<keyword evidence="4 5" id="KW-0472">Membrane</keyword>
<evidence type="ECO:0000256" key="4">
    <source>
        <dbReference type="ARBA" id="ARBA00023136"/>
    </source>
</evidence>
<sequence length="276" mass="31478">MTGNKTLGYHPGNTIIHHLSGTSKMLFFLIVSVSSMLTYDTRLIIFISICSLALIKISNIHWEDISFVIKFILFFSVLNILAVYVFQPSYGEILYGSKTVIIEGFGRFYLTFEELFYLINLCLKYFATIPLVVVFLLTTDPSEFAGSLSKIGVSYKISYAVSLALRYIPDIQEEYFSISSSQMARGYEISEKGKLRERIKGAANIVLPLILSSLDRIETISTAMELRRFGEKEKRTFYSEKPFSKLDYLTVISAFLILGMTILLSYINKGRFYNPF</sequence>
<evidence type="ECO:0000313" key="6">
    <source>
        <dbReference type="EMBL" id="XBS52310.1"/>
    </source>
</evidence>
<evidence type="ECO:0000256" key="2">
    <source>
        <dbReference type="ARBA" id="ARBA00022692"/>
    </source>
</evidence>
<organism evidence="6">
    <name type="scientific">Lacrimispora sp. BS-2</name>
    <dbReference type="NCBI Taxonomy" id="3151850"/>
    <lineage>
        <taxon>Bacteria</taxon>
        <taxon>Bacillati</taxon>
        <taxon>Bacillota</taxon>
        <taxon>Clostridia</taxon>
        <taxon>Lachnospirales</taxon>
        <taxon>Lachnospiraceae</taxon>
        <taxon>Lacrimispora</taxon>
    </lineage>
</organism>
<feature type="transmembrane region" description="Helical" evidence="5">
    <location>
        <begin position="115"/>
        <end position="137"/>
    </location>
</feature>
<protein>
    <submittedName>
        <fullName evidence="6">Energy-coupling factor transporter transmembrane component T</fullName>
    </submittedName>
</protein>
<dbReference type="InterPro" id="IPR003339">
    <property type="entry name" value="ABC/ECF_trnsptr_transmembrane"/>
</dbReference>
<keyword evidence="3 5" id="KW-1133">Transmembrane helix</keyword>
<proteinExistence type="predicted"/>
<evidence type="ECO:0000256" key="3">
    <source>
        <dbReference type="ARBA" id="ARBA00022989"/>
    </source>
</evidence>
<dbReference type="GO" id="GO:0005886">
    <property type="term" value="C:plasma membrane"/>
    <property type="evidence" value="ECO:0007669"/>
    <property type="project" value="UniProtKB-ARBA"/>
</dbReference>
<evidence type="ECO:0000256" key="5">
    <source>
        <dbReference type="SAM" id="Phobius"/>
    </source>
</evidence>
<comment type="subcellular location">
    <subcellularLocation>
        <location evidence="1">Membrane</location>
        <topology evidence="1">Multi-pass membrane protein</topology>
    </subcellularLocation>
</comment>
<dbReference type="CDD" id="cd16914">
    <property type="entry name" value="EcfT"/>
    <property type="match status" value="1"/>
</dbReference>
<name>A0AAU7PJ06_9FIRM</name>
<keyword evidence="2 5" id="KW-0812">Transmembrane</keyword>
<dbReference type="PANTHER" id="PTHR33514">
    <property type="entry name" value="PROTEIN ABCI12, CHLOROPLASTIC"/>
    <property type="match status" value="1"/>
</dbReference>
<reference evidence="6" key="1">
    <citation type="submission" date="2024-06" db="EMBL/GenBank/DDBJ databases">
        <title>Lacrimispora cavernae sp. nov., a novel anaerobe isolated from bat guano pile inside a cave.</title>
        <authorList>
            <person name="Miller S.L."/>
            <person name="Lu N."/>
            <person name="King J."/>
            <person name="Sankaranarayanan K."/>
            <person name="Lawson P.A."/>
        </authorList>
    </citation>
    <scope>NUCLEOTIDE SEQUENCE</scope>
    <source>
        <strain evidence="6">BS-2</strain>
    </source>
</reference>
<gene>
    <name evidence="6" type="ORF">ABFV83_10690</name>
</gene>
<feature type="transmembrane region" description="Helical" evidence="5">
    <location>
        <begin position="67"/>
        <end position="86"/>
    </location>
</feature>
<dbReference type="PANTHER" id="PTHR33514:SF1">
    <property type="entry name" value="ABC TRANSPORTER PERMEASE"/>
    <property type="match status" value="1"/>
</dbReference>
<feature type="transmembrane region" description="Helical" evidence="5">
    <location>
        <begin position="248"/>
        <end position="267"/>
    </location>
</feature>
<dbReference type="RefSeq" id="WP_349943741.1">
    <property type="nucleotide sequence ID" value="NZ_CP157940.1"/>
</dbReference>
<evidence type="ECO:0000256" key="1">
    <source>
        <dbReference type="ARBA" id="ARBA00004141"/>
    </source>
</evidence>
<dbReference type="EMBL" id="CP157940">
    <property type="protein sequence ID" value="XBS52310.1"/>
    <property type="molecule type" value="Genomic_DNA"/>
</dbReference>
<accession>A0AAU7PJ06</accession>